<feature type="signal peptide" evidence="3">
    <location>
        <begin position="1"/>
        <end position="16"/>
    </location>
</feature>
<comment type="caution">
    <text evidence="4">The sequence shown here is derived from an EMBL/GenBank/DDBJ whole genome shotgun (WGS) entry which is preliminary data.</text>
</comment>
<protein>
    <submittedName>
        <fullName evidence="4">Uncharacterized protein</fullName>
    </submittedName>
</protein>
<feature type="coiled-coil region" evidence="1">
    <location>
        <begin position="169"/>
        <end position="228"/>
    </location>
</feature>
<dbReference type="AlphaFoldDB" id="A0AAD8Y1Q7"/>
<proteinExistence type="predicted"/>
<accession>A0AAD8Y1Q7</accession>
<reference evidence="4" key="1">
    <citation type="submission" date="2023-06" db="EMBL/GenBank/DDBJ databases">
        <title>Survivors Of The Sea: Transcriptome response of Skeletonema marinoi to long-term dormancy.</title>
        <authorList>
            <person name="Pinder M.I.M."/>
            <person name="Kourtchenko O."/>
            <person name="Robertson E.K."/>
            <person name="Larsson T."/>
            <person name="Maumus F."/>
            <person name="Osuna-Cruz C.M."/>
            <person name="Vancaester E."/>
            <person name="Stenow R."/>
            <person name="Vandepoele K."/>
            <person name="Ploug H."/>
            <person name="Bruchert V."/>
            <person name="Godhe A."/>
            <person name="Topel M."/>
        </authorList>
    </citation>
    <scope>NUCLEOTIDE SEQUENCE</scope>
    <source>
        <strain evidence="4">R05AC</strain>
    </source>
</reference>
<evidence type="ECO:0000313" key="5">
    <source>
        <dbReference type="Proteomes" id="UP001224775"/>
    </source>
</evidence>
<feature type="region of interest" description="Disordered" evidence="2">
    <location>
        <begin position="69"/>
        <end position="88"/>
    </location>
</feature>
<evidence type="ECO:0000313" key="4">
    <source>
        <dbReference type="EMBL" id="KAK1737225.1"/>
    </source>
</evidence>
<keyword evidence="3" id="KW-0732">Signal</keyword>
<keyword evidence="1" id="KW-0175">Coiled coil</keyword>
<feature type="coiled-coil region" evidence="1">
    <location>
        <begin position="252"/>
        <end position="286"/>
    </location>
</feature>
<keyword evidence="5" id="KW-1185">Reference proteome</keyword>
<feature type="compositionally biased region" description="Low complexity" evidence="2">
    <location>
        <begin position="72"/>
        <end position="88"/>
    </location>
</feature>
<evidence type="ECO:0000256" key="1">
    <source>
        <dbReference type="SAM" id="Coils"/>
    </source>
</evidence>
<dbReference type="EMBL" id="JATAAI010000026">
    <property type="protein sequence ID" value="KAK1737225.1"/>
    <property type="molecule type" value="Genomic_DNA"/>
</dbReference>
<evidence type="ECO:0000256" key="2">
    <source>
        <dbReference type="SAM" id="MobiDB-lite"/>
    </source>
</evidence>
<feature type="coiled-coil region" evidence="1">
    <location>
        <begin position="361"/>
        <end position="388"/>
    </location>
</feature>
<dbReference type="Proteomes" id="UP001224775">
    <property type="component" value="Unassembled WGS sequence"/>
</dbReference>
<name>A0AAD8Y1Q7_9STRA</name>
<feature type="chain" id="PRO_5042238762" evidence="3">
    <location>
        <begin position="17"/>
        <end position="426"/>
    </location>
</feature>
<evidence type="ECO:0000256" key="3">
    <source>
        <dbReference type="SAM" id="SignalP"/>
    </source>
</evidence>
<sequence length="426" mass="46556">MKTALLIAAMPAAVGAFSVTPGGAEPTIKASDSPLFQRQQPMCYSPATLTHASRRRSCLMLWRRNNRATAASSPSSSSSSSKSSPSNSKYKLQAYTVAPDDSATNPWNNFLNFRDSVAEYTDSLFSLEGGDEMPATRPYMPNLDVEEQLTSAAAASSTVVAATTMELDKEELLMELSSLSETFDDLQSRYEATIGNLKEENSFLEEGIKMLTLTIEEQAEQIEQLQKQNTLGEVVAEEESDFDGIGAIYENKAAEAEELLQFQNKLTTLEADNELLRQRVRGLEVELSDVAFESRKIVAASVEAPAVVAAAVQVPAAVVAMEAAAPIAEVNDAASKEEVVVEQVKAVTLSPHAPKTQIPQHLLQKQEMEMLRTQVQEYEVERNSVRKLFGRGISRGVKKVGKVLDLWRPIYLILCDGVRGDGKMAL</sequence>
<gene>
    <name evidence="4" type="ORF">QTG54_012092</name>
</gene>
<organism evidence="4 5">
    <name type="scientific">Skeletonema marinoi</name>
    <dbReference type="NCBI Taxonomy" id="267567"/>
    <lineage>
        <taxon>Eukaryota</taxon>
        <taxon>Sar</taxon>
        <taxon>Stramenopiles</taxon>
        <taxon>Ochrophyta</taxon>
        <taxon>Bacillariophyta</taxon>
        <taxon>Coscinodiscophyceae</taxon>
        <taxon>Thalassiosirophycidae</taxon>
        <taxon>Thalassiosirales</taxon>
        <taxon>Skeletonemataceae</taxon>
        <taxon>Skeletonema</taxon>
        <taxon>Skeletonema marinoi-dohrnii complex</taxon>
    </lineage>
</organism>